<dbReference type="AlphaFoldDB" id="A0AB40CWS0"/>
<reference evidence="3" key="1">
    <citation type="submission" date="2025-08" db="UniProtKB">
        <authorList>
            <consortium name="RefSeq"/>
        </authorList>
    </citation>
    <scope>IDENTIFICATION</scope>
</reference>
<feature type="domain" description="Transposase MuDR plant" evidence="1">
    <location>
        <begin position="178"/>
        <end position="237"/>
    </location>
</feature>
<dbReference type="GeneID" id="120280475"/>
<accession>A0AB40CWS0</accession>
<organism evidence="2 3">
    <name type="scientific">Dioscorea cayennensis subsp. rotundata</name>
    <name type="common">White Guinea yam</name>
    <name type="synonym">Dioscorea rotundata</name>
    <dbReference type="NCBI Taxonomy" id="55577"/>
    <lineage>
        <taxon>Eukaryota</taxon>
        <taxon>Viridiplantae</taxon>
        <taxon>Streptophyta</taxon>
        <taxon>Embryophyta</taxon>
        <taxon>Tracheophyta</taxon>
        <taxon>Spermatophyta</taxon>
        <taxon>Magnoliopsida</taxon>
        <taxon>Liliopsida</taxon>
        <taxon>Dioscoreales</taxon>
        <taxon>Dioscoreaceae</taxon>
        <taxon>Dioscorea</taxon>
    </lineage>
</organism>
<protein>
    <submittedName>
        <fullName evidence="3">Uncharacterized protein LOC120280475</fullName>
    </submittedName>
</protein>
<proteinExistence type="predicted"/>
<evidence type="ECO:0000313" key="2">
    <source>
        <dbReference type="Proteomes" id="UP001515500"/>
    </source>
</evidence>
<dbReference type="PANTHER" id="PTHR31973">
    <property type="entry name" value="POLYPROTEIN, PUTATIVE-RELATED"/>
    <property type="match status" value="1"/>
</dbReference>
<keyword evidence="2" id="KW-1185">Reference proteome</keyword>
<dbReference type="InterPro" id="IPR004332">
    <property type="entry name" value="Transposase_MuDR"/>
</dbReference>
<dbReference type="PANTHER" id="PTHR31973:SF187">
    <property type="entry name" value="MUTATOR TRANSPOSASE MUDRA PROTEIN"/>
    <property type="match status" value="1"/>
</dbReference>
<dbReference type="Pfam" id="PF03108">
    <property type="entry name" value="DBD_Tnp_Mut"/>
    <property type="match status" value="1"/>
</dbReference>
<gene>
    <name evidence="3" type="primary">LOC120280475</name>
</gene>
<dbReference type="RefSeq" id="XP_039143266.1">
    <property type="nucleotide sequence ID" value="XM_039287332.1"/>
</dbReference>
<dbReference type="Proteomes" id="UP001515500">
    <property type="component" value="Chromosome 17"/>
</dbReference>
<sequence length="413" mass="47591">MWPRNLSPVTLMATFHVWGLFPVKAFGMDPIHYYISELLFQSICFSFCLICQYVFGCYDKNSSDTTNFQLKRQHLLVVGMVPDEHPIEEDDFIDSDYDIPSGDEDFQQVLYERNGENKGSRDIPSFPQNSTVIEGLFGEESESSSDNSEDLFIELDTDDDGDTRFAEFNEEKEMYNPRLRVGLVFRDFDQLKRACRNWGIKNRFQLWFSQNDRKRVICACHNKQCSFRIYAAHMSKDNPSVQIKSANLDHSCGKVFNNFHVNSRWLATKYFDKFKADPNWSCNGIIKQVKDDHGFTISHMKAWRTKHLAMKLVNGDEGEQYTNLTKYAAELMQTNPGSTLILWRDEGVFKGFYICLKPLKDAFWSGCRPFIGFDGCFLKSLYGGQLLSAVGIDPNDCILPIAYAVVLVENRDT</sequence>
<evidence type="ECO:0000259" key="1">
    <source>
        <dbReference type="Pfam" id="PF03108"/>
    </source>
</evidence>
<evidence type="ECO:0000313" key="3">
    <source>
        <dbReference type="RefSeq" id="XP_039143266.1"/>
    </source>
</evidence>
<name>A0AB40CWS0_DIOCR</name>